<dbReference type="PROSITE" id="PS51257">
    <property type="entry name" value="PROKAR_LIPOPROTEIN"/>
    <property type="match status" value="1"/>
</dbReference>
<dbReference type="InterPro" id="IPR017689">
    <property type="entry name" value="BamD"/>
</dbReference>
<keyword evidence="6" id="KW-1185">Reference proteome</keyword>
<keyword evidence="1" id="KW-0732">Signal</keyword>
<dbReference type="Pfam" id="PF13525">
    <property type="entry name" value="YfiO"/>
    <property type="match status" value="1"/>
</dbReference>
<feature type="domain" description="Outer membrane lipoprotein BamD-like" evidence="4">
    <location>
        <begin position="33"/>
        <end position="216"/>
    </location>
</feature>
<keyword evidence="2" id="KW-0472">Membrane</keyword>
<dbReference type="InterPro" id="IPR039565">
    <property type="entry name" value="BamD-like"/>
</dbReference>
<evidence type="ECO:0000256" key="2">
    <source>
        <dbReference type="ARBA" id="ARBA00023136"/>
    </source>
</evidence>
<dbReference type="NCBIfam" id="TIGR03302">
    <property type="entry name" value="OM_YfiO"/>
    <property type="match status" value="1"/>
</dbReference>
<accession>A0A6C0GIE6</accession>
<dbReference type="Proteomes" id="UP000480178">
    <property type="component" value="Chromosome"/>
</dbReference>
<dbReference type="EMBL" id="CP048222">
    <property type="protein sequence ID" value="QHT67500.1"/>
    <property type="molecule type" value="Genomic_DNA"/>
</dbReference>
<evidence type="ECO:0000256" key="1">
    <source>
        <dbReference type="ARBA" id="ARBA00022729"/>
    </source>
</evidence>
<evidence type="ECO:0000259" key="4">
    <source>
        <dbReference type="Pfam" id="PF13525"/>
    </source>
</evidence>
<dbReference type="AlphaFoldDB" id="A0A6C0GIE6"/>
<dbReference type="SUPFAM" id="SSF48452">
    <property type="entry name" value="TPR-like"/>
    <property type="match status" value="1"/>
</dbReference>
<proteinExistence type="predicted"/>
<gene>
    <name evidence="5" type="primary">bamD</name>
    <name evidence="5" type="ORF">GXP67_13115</name>
</gene>
<dbReference type="InterPro" id="IPR011990">
    <property type="entry name" value="TPR-like_helical_dom_sf"/>
</dbReference>
<protein>
    <submittedName>
        <fullName evidence="5">Outer membrane protein assembly factor BamD</fullName>
    </submittedName>
</protein>
<evidence type="ECO:0000256" key="3">
    <source>
        <dbReference type="ARBA" id="ARBA00023237"/>
    </source>
</evidence>
<name>A0A6C0GIE6_9BACT</name>
<dbReference type="Gene3D" id="1.25.40.10">
    <property type="entry name" value="Tetratricopeptide repeat domain"/>
    <property type="match status" value="1"/>
</dbReference>
<reference evidence="5 6" key="1">
    <citation type="submission" date="2020-01" db="EMBL/GenBank/DDBJ databases">
        <authorList>
            <person name="Kim M.K."/>
        </authorList>
    </citation>
    <scope>NUCLEOTIDE SEQUENCE [LARGE SCALE GENOMIC DNA]</scope>
    <source>
        <strain evidence="5 6">172606-1</strain>
    </source>
</reference>
<dbReference type="KEGG" id="rhoz:GXP67_13115"/>
<evidence type="ECO:0000313" key="6">
    <source>
        <dbReference type="Proteomes" id="UP000480178"/>
    </source>
</evidence>
<keyword evidence="3" id="KW-0998">Cell outer membrane</keyword>
<evidence type="ECO:0000313" key="5">
    <source>
        <dbReference type="EMBL" id="QHT67500.1"/>
    </source>
</evidence>
<sequence>MQNSKFIFTSFLVLSLLFFSCSKFQKIQKSTNVDEKYQAAIKYYEKKDYDKASLLFEEIIPIIKGTKESELAQFYIAYCHYYQGDFILSSHYFKKFYETFSRSEYAEESMYMYAYSLYEDSPAYNLDQTNTLTAIESMQNFINTYPESKFKDKCNEIIGQLRTKLERKAYENAELYSKTENYKAAVIAFNNFQRNYPDSDYNERAAYLKLVNAYNLAKSSTEDKKKQRYQDTIEYYENFIDRYSNSRYLRQAENIYDTCIDIVGEAAGAELQSNKK</sequence>
<organism evidence="5 6">
    <name type="scientific">Rhodocytophaga rosea</name>
    <dbReference type="NCBI Taxonomy" id="2704465"/>
    <lineage>
        <taxon>Bacteria</taxon>
        <taxon>Pseudomonadati</taxon>
        <taxon>Bacteroidota</taxon>
        <taxon>Cytophagia</taxon>
        <taxon>Cytophagales</taxon>
        <taxon>Rhodocytophagaceae</taxon>
        <taxon>Rhodocytophaga</taxon>
    </lineage>
</organism>
<dbReference type="RefSeq" id="WP_162443529.1">
    <property type="nucleotide sequence ID" value="NZ_CP048222.1"/>
</dbReference>